<dbReference type="InterPro" id="IPR043429">
    <property type="entry name" value="ArtM/GltK/GlnP/TcyL/YhdX-like"/>
</dbReference>
<evidence type="ECO:0000256" key="2">
    <source>
        <dbReference type="ARBA" id="ARBA00004429"/>
    </source>
</evidence>
<evidence type="ECO:0000256" key="1">
    <source>
        <dbReference type="ARBA" id="ARBA00003159"/>
    </source>
</evidence>
<comment type="subcellular location">
    <subcellularLocation>
        <location evidence="2">Cell inner membrane</location>
        <topology evidence="2">Multi-pass membrane protein</topology>
    </subcellularLocation>
    <subcellularLocation>
        <location evidence="11">Cell membrane</location>
        <topology evidence="11">Multi-pass membrane protein</topology>
    </subcellularLocation>
</comment>
<sequence length="235" mass="26268">MVDKYCKLFIFCLIISIGIYYTFPHHLTTKEYQAILKSIGVTLLLTAGGVFIGTILGFILAFLRMINNTILNFIIDEYIDILRGTPMVVQLLIFAYVIFATLSDNFYAALFALGLNSSAYIAEIVRAGIQSVDKGQMEAGRSMGLSYSQTMRQIILPQAIKNILPSLANEFIALFKETSIVGYISVNDLTSQSKILQAAIYNPTPIIFAAVIYYTLVKIFSVCTKLLERFLHKND</sequence>
<evidence type="ECO:0000256" key="6">
    <source>
        <dbReference type="ARBA" id="ARBA00022475"/>
    </source>
</evidence>
<evidence type="ECO:0000313" key="13">
    <source>
        <dbReference type="EMBL" id="RDU73323.1"/>
    </source>
</evidence>
<feature type="transmembrane region" description="Helical" evidence="11">
    <location>
        <begin position="5"/>
        <end position="23"/>
    </location>
</feature>
<dbReference type="SUPFAM" id="SSF161098">
    <property type="entry name" value="MetI-like"/>
    <property type="match status" value="1"/>
</dbReference>
<keyword evidence="5 11" id="KW-0813">Transport</keyword>
<dbReference type="FunFam" id="1.10.3720.10:FF:000033">
    <property type="entry name" value="Polar amino acid ABC transporter permease"/>
    <property type="match status" value="1"/>
</dbReference>
<dbReference type="Gene3D" id="1.10.3720.10">
    <property type="entry name" value="MetI-like"/>
    <property type="match status" value="1"/>
</dbReference>
<gene>
    <name evidence="13" type="ORF">CQA66_01245</name>
</gene>
<dbReference type="OrthoDB" id="5470298at2"/>
<dbReference type="InterPro" id="IPR010065">
    <property type="entry name" value="AA_ABC_transptr_permease_3TM"/>
</dbReference>
<dbReference type="PROSITE" id="PS50928">
    <property type="entry name" value="ABC_TM1"/>
    <property type="match status" value="1"/>
</dbReference>
<dbReference type="AlphaFoldDB" id="A0A3D8J753"/>
<evidence type="ECO:0000256" key="4">
    <source>
        <dbReference type="ARBA" id="ARBA00016506"/>
    </source>
</evidence>
<proteinExistence type="inferred from homology"/>
<dbReference type="GO" id="GO:0043190">
    <property type="term" value="C:ATP-binding cassette (ABC) transporter complex"/>
    <property type="evidence" value="ECO:0007669"/>
    <property type="project" value="InterPro"/>
</dbReference>
<feature type="domain" description="ABC transmembrane type-1" evidence="12">
    <location>
        <begin position="39"/>
        <end position="224"/>
    </location>
</feature>
<evidence type="ECO:0000256" key="3">
    <source>
        <dbReference type="ARBA" id="ARBA00010072"/>
    </source>
</evidence>
<dbReference type="GO" id="GO:0006865">
    <property type="term" value="P:amino acid transport"/>
    <property type="evidence" value="ECO:0007669"/>
    <property type="project" value="UniProtKB-KW"/>
</dbReference>
<evidence type="ECO:0000256" key="10">
    <source>
        <dbReference type="ARBA" id="ARBA00023136"/>
    </source>
</evidence>
<protein>
    <recommendedName>
        <fullName evidence="4">Putative glutamine transport system permease protein GlnP</fullName>
    </recommendedName>
</protein>
<dbReference type="InterPro" id="IPR000515">
    <property type="entry name" value="MetI-like"/>
</dbReference>
<evidence type="ECO:0000313" key="14">
    <source>
        <dbReference type="Proteomes" id="UP000256424"/>
    </source>
</evidence>
<evidence type="ECO:0000256" key="9">
    <source>
        <dbReference type="ARBA" id="ARBA00022989"/>
    </source>
</evidence>
<dbReference type="InterPro" id="IPR035906">
    <property type="entry name" value="MetI-like_sf"/>
</dbReference>
<dbReference type="PANTHER" id="PTHR30614:SF20">
    <property type="entry name" value="GLUTAMINE TRANSPORT SYSTEM PERMEASE PROTEIN GLNP"/>
    <property type="match status" value="1"/>
</dbReference>
<dbReference type="RefSeq" id="WP_104762937.1">
    <property type="nucleotide sequence ID" value="NZ_FZPM01000012.1"/>
</dbReference>
<dbReference type="NCBIfam" id="TIGR01726">
    <property type="entry name" value="HEQRo_perm_3TM"/>
    <property type="match status" value="1"/>
</dbReference>
<feature type="transmembrane region" description="Helical" evidence="11">
    <location>
        <begin position="84"/>
        <end position="102"/>
    </location>
</feature>
<name>A0A3D8J753_9HELI</name>
<dbReference type="Pfam" id="PF00528">
    <property type="entry name" value="BPD_transp_1"/>
    <property type="match status" value="1"/>
</dbReference>
<evidence type="ECO:0000256" key="8">
    <source>
        <dbReference type="ARBA" id="ARBA00022970"/>
    </source>
</evidence>
<keyword evidence="6" id="KW-1003">Cell membrane</keyword>
<comment type="function">
    <text evidence="1">Part of the binding-protein-dependent transport system for glutamine; probably responsible for the translocation of the substrate across the membrane.</text>
</comment>
<dbReference type="Proteomes" id="UP000256424">
    <property type="component" value="Unassembled WGS sequence"/>
</dbReference>
<keyword evidence="14" id="KW-1185">Reference proteome</keyword>
<keyword evidence="9 11" id="KW-1133">Transmembrane helix</keyword>
<evidence type="ECO:0000256" key="11">
    <source>
        <dbReference type="RuleBase" id="RU363032"/>
    </source>
</evidence>
<evidence type="ECO:0000256" key="5">
    <source>
        <dbReference type="ARBA" id="ARBA00022448"/>
    </source>
</evidence>
<reference evidence="13 14" key="1">
    <citation type="submission" date="2018-04" db="EMBL/GenBank/DDBJ databases">
        <title>Novel Campyloabacter and Helicobacter Species and Strains.</title>
        <authorList>
            <person name="Mannion A.J."/>
            <person name="Shen Z."/>
            <person name="Fox J.G."/>
        </authorList>
    </citation>
    <scope>NUCLEOTIDE SEQUENCE [LARGE SCALE GENOMIC DNA]</scope>
    <source>
        <strain evidence="13 14">MIT 97-5075</strain>
    </source>
</reference>
<accession>A0A3D8J753</accession>
<comment type="similarity">
    <text evidence="3">Belongs to the binding-protein-dependent transport system permease family. HisMQ subfamily.</text>
</comment>
<feature type="transmembrane region" description="Helical" evidence="11">
    <location>
        <begin position="43"/>
        <end position="63"/>
    </location>
</feature>
<keyword evidence="7 11" id="KW-0812">Transmembrane</keyword>
<evidence type="ECO:0000259" key="12">
    <source>
        <dbReference type="PROSITE" id="PS50928"/>
    </source>
</evidence>
<keyword evidence="10 11" id="KW-0472">Membrane</keyword>
<keyword evidence="8" id="KW-0029">Amino-acid transport</keyword>
<dbReference type="CDD" id="cd06261">
    <property type="entry name" value="TM_PBP2"/>
    <property type="match status" value="1"/>
</dbReference>
<dbReference type="PANTHER" id="PTHR30614">
    <property type="entry name" value="MEMBRANE COMPONENT OF AMINO ACID ABC TRANSPORTER"/>
    <property type="match status" value="1"/>
</dbReference>
<organism evidence="13 14">
    <name type="scientific">Helicobacter aurati</name>
    <dbReference type="NCBI Taxonomy" id="137778"/>
    <lineage>
        <taxon>Bacteria</taxon>
        <taxon>Pseudomonadati</taxon>
        <taxon>Campylobacterota</taxon>
        <taxon>Epsilonproteobacteria</taxon>
        <taxon>Campylobacterales</taxon>
        <taxon>Helicobacteraceae</taxon>
        <taxon>Helicobacter</taxon>
    </lineage>
</organism>
<dbReference type="GO" id="GO:0022857">
    <property type="term" value="F:transmembrane transporter activity"/>
    <property type="evidence" value="ECO:0007669"/>
    <property type="project" value="InterPro"/>
</dbReference>
<dbReference type="EMBL" id="NXLW01000002">
    <property type="protein sequence ID" value="RDU73323.1"/>
    <property type="molecule type" value="Genomic_DNA"/>
</dbReference>
<comment type="caution">
    <text evidence="13">The sequence shown here is derived from an EMBL/GenBank/DDBJ whole genome shotgun (WGS) entry which is preliminary data.</text>
</comment>
<evidence type="ECO:0000256" key="7">
    <source>
        <dbReference type="ARBA" id="ARBA00022692"/>
    </source>
</evidence>